<dbReference type="InterPro" id="IPR006564">
    <property type="entry name" value="Znf_PMZ"/>
</dbReference>
<organism evidence="3">
    <name type="scientific">Tanacetum cinerariifolium</name>
    <name type="common">Dalmatian daisy</name>
    <name type="synonym">Chrysanthemum cinerariifolium</name>
    <dbReference type="NCBI Taxonomy" id="118510"/>
    <lineage>
        <taxon>Eukaryota</taxon>
        <taxon>Viridiplantae</taxon>
        <taxon>Streptophyta</taxon>
        <taxon>Embryophyta</taxon>
        <taxon>Tracheophyta</taxon>
        <taxon>Spermatophyta</taxon>
        <taxon>Magnoliopsida</taxon>
        <taxon>eudicotyledons</taxon>
        <taxon>Gunneridae</taxon>
        <taxon>Pentapetalae</taxon>
        <taxon>asterids</taxon>
        <taxon>campanulids</taxon>
        <taxon>Asterales</taxon>
        <taxon>Asteraceae</taxon>
        <taxon>Asteroideae</taxon>
        <taxon>Anthemideae</taxon>
        <taxon>Anthemidinae</taxon>
        <taxon>Tanacetum</taxon>
    </lineage>
</organism>
<gene>
    <name evidence="3" type="ORF">Tci_027610</name>
</gene>
<name>A0A6L2L4G8_TANCI</name>
<dbReference type="PANTHER" id="PTHR31973">
    <property type="entry name" value="POLYPROTEIN, PUTATIVE-RELATED"/>
    <property type="match status" value="1"/>
</dbReference>
<comment type="caution">
    <text evidence="3">The sequence shown here is derived from an EMBL/GenBank/DDBJ whole genome shotgun (WGS) entry which is preliminary data.</text>
</comment>
<dbReference type="AlphaFoldDB" id="A0A6L2L4G8"/>
<dbReference type="Pfam" id="PF10551">
    <property type="entry name" value="MULE"/>
    <property type="match status" value="1"/>
</dbReference>
<feature type="compositionally biased region" description="Basic residues" evidence="1">
    <location>
        <begin position="339"/>
        <end position="357"/>
    </location>
</feature>
<feature type="compositionally biased region" description="Gly residues" evidence="1">
    <location>
        <begin position="320"/>
        <end position="335"/>
    </location>
</feature>
<evidence type="ECO:0000259" key="2">
    <source>
        <dbReference type="SMART" id="SM00575"/>
    </source>
</evidence>
<dbReference type="GO" id="GO:0008270">
    <property type="term" value="F:zinc ion binding"/>
    <property type="evidence" value="ECO:0007669"/>
    <property type="project" value="InterPro"/>
</dbReference>
<reference evidence="3" key="1">
    <citation type="journal article" date="2019" name="Sci. Rep.">
        <title>Draft genome of Tanacetum cinerariifolium, the natural source of mosquito coil.</title>
        <authorList>
            <person name="Yamashiro T."/>
            <person name="Shiraishi A."/>
            <person name="Satake H."/>
            <person name="Nakayama K."/>
        </authorList>
    </citation>
    <scope>NUCLEOTIDE SEQUENCE</scope>
</reference>
<accession>A0A6L2L4G8</accession>
<feature type="region of interest" description="Disordered" evidence="1">
    <location>
        <begin position="253"/>
        <end position="414"/>
    </location>
</feature>
<dbReference type="SMART" id="SM00575">
    <property type="entry name" value="ZnF_PMZ"/>
    <property type="match status" value="1"/>
</dbReference>
<evidence type="ECO:0000256" key="1">
    <source>
        <dbReference type="SAM" id="MobiDB-lite"/>
    </source>
</evidence>
<dbReference type="PANTHER" id="PTHR31973:SF189">
    <property type="entry name" value="TRANSPOSASE, MUDR, PLANT, MULE TRANSPOSASE DOMAIN PROTEIN-RELATED"/>
    <property type="match status" value="1"/>
</dbReference>
<dbReference type="EMBL" id="BKCJ010003527">
    <property type="protein sequence ID" value="GEU55632.1"/>
    <property type="molecule type" value="Genomic_DNA"/>
</dbReference>
<proteinExistence type="predicted"/>
<sequence>MLHLGYLIPRKVNKESGPSTLVLVVMTCLNVLRDVMLGFMCVLLDWQMDERQAVVNVENKDNRTWFLKLLEEELGCSKGNGLTLMSDQHKGLIEAVKDVIPNAEHMQCARHIYKNFKKQYPGLEYRQLLWATSKASCPQLFNKIIDKIKSANPNAHKYLMDKNPKTWSKAFFEVDRGCEAIENGFTECFNSVIVNVRHKPLLTMLEAIRVIVLERMNKMREIINEGKRTCSYRMWQLSGLPYVHATKSMYSNVLPSKPRKMPGRPRKKRIRAIGASRTRGGAIGSRGRGGAAGSRGGASGSIGRGAGGPGGASRSRGRGTDGSRGGTSGSIGRGASGSKTKHVLTARTQKRQGKKKVGTFGFAKWLGFQDKPEHAQAEPQQTQHEQTQVKDQVEQTEDQAEIDLTKLEQTQKPT</sequence>
<dbReference type="InterPro" id="IPR018289">
    <property type="entry name" value="MULE_transposase_dom"/>
</dbReference>
<feature type="domain" description="Zinc finger PMZ-type" evidence="2">
    <location>
        <begin position="228"/>
        <end position="255"/>
    </location>
</feature>
<feature type="compositionally biased region" description="Basic residues" evidence="1">
    <location>
        <begin position="257"/>
        <end position="271"/>
    </location>
</feature>
<feature type="compositionally biased region" description="Gly residues" evidence="1">
    <location>
        <begin position="281"/>
        <end position="311"/>
    </location>
</feature>
<protein>
    <recommendedName>
        <fullName evidence="2">Zinc finger PMZ-type domain-containing protein</fullName>
    </recommendedName>
</protein>
<evidence type="ECO:0000313" key="3">
    <source>
        <dbReference type="EMBL" id="GEU55632.1"/>
    </source>
</evidence>